<feature type="domain" description="Lipocalin-like" evidence="1">
    <location>
        <begin position="10"/>
        <end position="139"/>
    </location>
</feature>
<organism evidence="2 3">
    <name type="scientific">Jeotgalibaca arthritidis</name>
    <dbReference type="NCBI Taxonomy" id="1868794"/>
    <lineage>
        <taxon>Bacteria</taxon>
        <taxon>Bacillati</taxon>
        <taxon>Bacillota</taxon>
        <taxon>Bacilli</taxon>
        <taxon>Lactobacillales</taxon>
        <taxon>Carnobacteriaceae</taxon>
        <taxon>Jeotgalibaca</taxon>
    </lineage>
</organism>
<evidence type="ECO:0000259" key="1">
    <source>
        <dbReference type="Pfam" id="PF13924"/>
    </source>
</evidence>
<name>A0A6G7K7Z4_9LACT</name>
<dbReference type="InterPro" id="IPR024311">
    <property type="entry name" value="Lipocalin-like"/>
</dbReference>
<dbReference type="AlphaFoldDB" id="A0A6G7K7Z4"/>
<evidence type="ECO:0000313" key="2">
    <source>
        <dbReference type="EMBL" id="QII81362.1"/>
    </source>
</evidence>
<dbReference type="Pfam" id="PF13924">
    <property type="entry name" value="Lipocalin_5"/>
    <property type="match status" value="1"/>
</dbReference>
<dbReference type="EMBL" id="CP049740">
    <property type="protein sequence ID" value="QII81362.1"/>
    <property type="molecule type" value="Genomic_DNA"/>
</dbReference>
<reference evidence="2 3" key="1">
    <citation type="journal article" date="2017" name="Int. J. Syst. Evol. Microbiol.">
        <title>Jeotgalibaca porci sp. nov. and Jeotgalibaca arthritidis sp. nov., isolated from pigs, and emended description of the genus Jeotgalibaca.</title>
        <authorList>
            <person name="Zamora L."/>
            <person name="Perez-Sancho M."/>
            <person name="Dominguez L."/>
            <person name="Fernandez-Garayzabal J.F."/>
            <person name="Vela A.I."/>
        </authorList>
    </citation>
    <scope>NUCLEOTIDE SEQUENCE [LARGE SCALE GENOMIC DNA]</scope>
    <source>
        <strain evidence="2 3">CECT 9157</strain>
    </source>
</reference>
<sequence length="146" mass="16510">MKKTFKEQVIGSWELIEYSRVENGEKVYPLGKDATGFLIYSTDGYMSAQLMAAGRPSYTLGTLHDGTTEEMAAAAHGYHAYSGKYEVDEEKQTLYHHMTVSMIPNRLGQVQDRIIKVEGDRISITSQATTSKILWKRAENNQDNLR</sequence>
<dbReference type="Proteomes" id="UP000501451">
    <property type="component" value="Chromosome"/>
</dbReference>
<protein>
    <submittedName>
        <fullName evidence="2">Lipocalin-like domain-containing protein</fullName>
    </submittedName>
</protein>
<gene>
    <name evidence="2" type="ORF">G7057_01980</name>
</gene>
<dbReference type="RefSeq" id="WP_166160923.1">
    <property type="nucleotide sequence ID" value="NZ_CP049740.1"/>
</dbReference>
<dbReference type="KEGG" id="jar:G7057_01980"/>
<keyword evidence="3" id="KW-1185">Reference proteome</keyword>
<evidence type="ECO:0000313" key="3">
    <source>
        <dbReference type="Proteomes" id="UP000501451"/>
    </source>
</evidence>
<accession>A0A6G7K7Z4</accession>
<proteinExistence type="predicted"/>